<dbReference type="InterPro" id="IPR041010">
    <property type="entry name" value="Znf-ACC"/>
</dbReference>
<dbReference type="SUPFAM" id="SSF52096">
    <property type="entry name" value="ClpP/crotonase"/>
    <property type="match status" value="1"/>
</dbReference>
<keyword evidence="6 13" id="KW-0863">Zinc-finger</keyword>
<comment type="pathway">
    <text evidence="13">Lipid metabolism; malonyl-CoA biosynthesis; malonyl-CoA from acetyl-CoA: step 1/1.</text>
</comment>
<comment type="catalytic activity">
    <reaction evidence="13">
        <text>N(6)-carboxybiotinyl-L-lysyl-[protein] + acetyl-CoA = N(6)-biotinyl-L-lysyl-[protein] + malonyl-CoA</text>
        <dbReference type="Rhea" id="RHEA:54728"/>
        <dbReference type="Rhea" id="RHEA-COMP:10505"/>
        <dbReference type="Rhea" id="RHEA-COMP:10506"/>
        <dbReference type="ChEBI" id="CHEBI:57288"/>
        <dbReference type="ChEBI" id="CHEBI:57384"/>
        <dbReference type="ChEBI" id="CHEBI:83144"/>
        <dbReference type="ChEBI" id="CHEBI:83145"/>
        <dbReference type="EC" id="2.1.3.15"/>
    </reaction>
</comment>
<comment type="subunit">
    <text evidence="13">Acetyl-CoA carboxylase is a heterohexamer composed of biotin carboxyl carrier protein (AccB), biotin carboxylase (AccC) and two subunits each of ACCase subunit alpha (AccA) and ACCase subunit beta (AccD).</text>
</comment>
<dbReference type="GO" id="GO:0003989">
    <property type="term" value="F:acetyl-CoA carboxylase activity"/>
    <property type="evidence" value="ECO:0007669"/>
    <property type="project" value="UniProtKB-EC"/>
</dbReference>
<evidence type="ECO:0000256" key="8">
    <source>
        <dbReference type="ARBA" id="ARBA00022833"/>
    </source>
</evidence>
<dbReference type="PANTHER" id="PTHR42995">
    <property type="entry name" value="ACETYL-COENZYME A CARBOXYLASE CARBOXYL TRANSFERASE SUBUNIT BETA, CHLOROPLASTIC"/>
    <property type="match status" value="1"/>
</dbReference>
<evidence type="ECO:0000256" key="11">
    <source>
        <dbReference type="ARBA" id="ARBA00023160"/>
    </source>
</evidence>
<keyword evidence="7 13" id="KW-0276">Fatty acid metabolism</keyword>
<dbReference type="PANTHER" id="PTHR42995:SF5">
    <property type="entry name" value="ACETYL-COENZYME A CARBOXYLASE CARBOXYL TRANSFERASE SUBUNIT BETA, CHLOROPLASTIC"/>
    <property type="match status" value="1"/>
</dbReference>
<keyword evidence="11 13" id="KW-0275">Fatty acid biosynthesis</keyword>
<keyword evidence="4 13" id="KW-0479">Metal-binding</keyword>
<feature type="zinc finger region" description="C4-type" evidence="13">
    <location>
        <begin position="32"/>
        <end position="54"/>
    </location>
</feature>
<evidence type="ECO:0000259" key="14">
    <source>
        <dbReference type="PROSITE" id="PS50980"/>
    </source>
</evidence>
<evidence type="ECO:0000256" key="4">
    <source>
        <dbReference type="ARBA" id="ARBA00022723"/>
    </source>
</evidence>
<sequence>MSWLNKLLPPKIKRETRAVKSSAVPEGLWSKCPACEAVLYHTDLQSNLQVCPKCDYHHAIDARARIDMLLDEEGRREIGTDVKPVDILKFKDSKRYPDRLTAAQAGTGEDDALVVMQGSIHNLPAVVAAFEFRFIGGSMGSVVGERFVRGVQAAVEARAPFICVAASGGARMQEGLNSLMQMAKTSAALQLLSDFQLPFISILTDPTMGGVSASFAFLGDVVIGEPGALIGFAGPRVIEQTVRETLPEGFQRSEFLMEKGAIDMIVDRRELKERVATLLAMLQKEPPVAA</sequence>
<evidence type="ECO:0000256" key="5">
    <source>
        <dbReference type="ARBA" id="ARBA00022741"/>
    </source>
</evidence>
<dbReference type="PROSITE" id="PS50980">
    <property type="entry name" value="COA_CT_NTER"/>
    <property type="match status" value="1"/>
</dbReference>
<evidence type="ECO:0000256" key="3">
    <source>
        <dbReference type="ARBA" id="ARBA00022679"/>
    </source>
</evidence>
<comment type="function">
    <text evidence="12 13">Component of the acetyl coenzyme A carboxylase (ACC) complex. Biotin carboxylase (BC) catalyzes the carboxylation of biotin on its carrier protein (BCCP) and then the CO(2) group is transferred by the transcarboxylase to acetyl-CoA to form malonyl-CoA.</text>
</comment>
<dbReference type="InterPro" id="IPR034733">
    <property type="entry name" value="AcCoA_carboxyl_beta"/>
</dbReference>
<keyword evidence="3 13" id="KW-0808">Transferase</keyword>
<feature type="binding site" evidence="13">
    <location>
        <position position="35"/>
    </location>
    <ligand>
        <name>Zn(2+)</name>
        <dbReference type="ChEBI" id="CHEBI:29105"/>
    </ligand>
</feature>
<keyword evidence="8 13" id="KW-0862">Zinc</keyword>
<feature type="binding site" evidence="13">
    <location>
        <position position="51"/>
    </location>
    <ligand>
        <name>Zn(2+)</name>
        <dbReference type="ChEBI" id="CHEBI:29105"/>
    </ligand>
</feature>
<evidence type="ECO:0000256" key="1">
    <source>
        <dbReference type="ARBA" id="ARBA00004496"/>
    </source>
</evidence>
<evidence type="ECO:0000313" key="16">
    <source>
        <dbReference type="Proteomes" id="UP001595741"/>
    </source>
</evidence>
<dbReference type="InterPro" id="IPR011762">
    <property type="entry name" value="COA_CT_N"/>
</dbReference>
<keyword evidence="15" id="KW-0436">Ligase</keyword>
<dbReference type="RefSeq" id="WP_386090069.1">
    <property type="nucleotide sequence ID" value="NZ_JBHRXN010000013.1"/>
</dbReference>
<keyword evidence="10 13" id="KW-0443">Lipid metabolism</keyword>
<keyword evidence="9 13" id="KW-0067">ATP-binding</keyword>
<comment type="cofactor">
    <cofactor evidence="13">
        <name>Zn(2+)</name>
        <dbReference type="ChEBI" id="CHEBI:29105"/>
    </cofactor>
    <text evidence="13">Binds 1 zinc ion per subunit.</text>
</comment>
<gene>
    <name evidence="13 15" type="primary">accD</name>
    <name evidence="15" type="ORF">ACFOLG_07085</name>
</gene>
<evidence type="ECO:0000256" key="6">
    <source>
        <dbReference type="ARBA" id="ARBA00022771"/>
    </source>
</evidence>
<comment type="caution">
    <text evidence="15">The sequence shown here is derived from an EMBL/GenBank/DDBJ whole genome shotgun (WGS) entry which is preliminary data.</text>
</comment>
<comment type="subcellular location">
    <subcellularLocation>
        <location evidence="1 13">Cytoplasm</location>
    </subcellularLocation>
</comment>
<evidence type="ECO:0000256" key="2">
    <source>
        <dbReference type="ARBA" id="ARBA00022516"/>
    </source>
</evidence>
<organism evidence="15 16">
    <name type="scientific">Vogesella facilis</name>
    <dbReference type="NCBI Taxonomy" id="1655232"/>
    <lineage>
        <taxon>Bacteria</taxon>
        <taxon>Pseudomonadati</taxon>
        <taxon>Pseudomonadota</taxon>
        <taxon>Betaproteobacteria</taxon>
        <taxon>Neisseriales</taxon>
        <taxon>Chromobacteriaceae</taxon>
        <taxon>Vogesella</taxon>
    </lineage>
</organism>
<protein>
    <recommendedName>
        <fullName evidence="13">Acetyl-coenzyme A carboxylase carboxyl transferase subunit beta</fullName>
        <shortName evidence="13">ACCase subunit beta</shortName>
        <shortName evidence="13">Acetyl-CoA carboxylase carboxyltransferase subunit beta</shortName>
        <ecNumber evidence="13">2.1.3.15</ecNumber>
    </recommendedName>
</protein>
<keyword evidence="16" id="KW-1185">Reference proteome</keyword>
<evidence type="ECO:0000256" key="10">
    <source>
        <dbReference type="ARBA" id="ARBA00023098"/>
    </source>
</evidence>
<dbReference type="Pfam" id="PF01039">
    <property type="entry name" value="Carboxyl_trans"/>
    <property type="match status" value="1"/>
</dbReference>
<dbReference type="EC" id="2.1.3.15" evidence="13"/>
<dbReference type="EMBL" id="JBHRXN010000013">
    <property type="protein sequence ID" value="MFC3531948.1"/>
    <property type="molecule type" value="Genomic_DNA"/>
</dbReference>
<feature type="domain" description="CoA carboxyltransferase N-terminal" evidence="14">
    <location>
        <begin position="28"/>
        <end position="290"/>
    </location>
</feature>
<dbReference type="Proteomes" id="UP001595741">
    <property type="component" value="Unassembled WGS sequence"/>
</dbReference>
<evidence type="ECO:0000256" key="12">
    <source>
        <dbReference type="ARBA" id="ARBA00025280"/>
    </source>
</evidence>
<proteinExistence type="inferred from homology"/>
<dbReference type="InterPro" id="IPR029045">
    <property type="entry name" value="ClpP/crotonase-like_dom_sf"/>
</dbReference>
<evidence type="ECO:0000256" key="9">
    <source>
        <dbReference type="ARBA" id="ARBA00022840"/>
    </source>
</evidence>
<dbReference type="Gene3D" id="3.90.226.10">
    <property type="entry name" value="2-enoyl-CoA Hydratase, Chain A, domain 1"/>
    <property type="match status" value="1"/>
</dbReference>
<name>A0ABV7RGC2_9NEIS</name>
<evidence type="ECO:0000313" key="15">
    <source>
        <dbReference type="EMBL" id="MFC3531948.1"/>
    </source>
</evidence>
<feature type="binding site" evidence="13">
    <location>
        <position position="32"/>
    </location>
    <ligand>
        <name>Zn(2+)</name>
        <dbReference type="ChEBI" id="CHEBI:29105"/>
    </ligand>
</feature>
<keyword evidence="2 13" id="KW-0444">Lipid biosynthesis</keyword>
<comment type="similarity">
    <text evidence="13">Belongs to the AccD/PCCB family.</text>
</comment>
<keyword evidence="5 13" id="KW-0547">Nucleotide-binding</keyword>
<reference evidence="16" key="1">
    <citation type="journal article" date="2019" name="Int. J. Syst. Evol. Microbiol.">
        <title>The Global Catalogue of Microorganisms (GCM) 10K type strain sequencing project: providing services to taxonomists for standard genome sequencing and annotation.</title>
        <authorList>
            <consortium name="The Broad Institute Genomics Platform"/>
            <consortium name="The Broad Institute Genome Sequencing Center for Infectious Disease"/>
            <person name="Wu L."/>
            <person name="Ma J."/>
        </authorList>
    </citation>
    <scope>NUCLEOTIDE SEQUENCE [LARGE SCALE GENOMIC DNA]</scope>
    <source>
        <strain evidence="16">KCTC 42742</strain>
    </source>
</reference>
<dbReference type="HAMAP" id="MF_01395">
    <property type="entry name" value="AcetylCoA_CT_beta"/>
    <property type="match status" value="1"/>
</dbReference>
<dbReference type="InterPro" id="IPR000438">
    <property type="entry name" value="Acetyl_CoA_COase_Trfase_b_su"/>
</dbReference>
<dbReference type="PRINTS" id="PR01070">
    <property type="entry name" value="ACCCTRFRASEB"/>
</dbReference>
<feature type="binding site" evidence="13">
    <location>
        <position position="54"/>
    </location>
    <ligand>
        <name>Zn(2+)</name>
        <dbReference type="ChEBI" id="CHEBI:29105"/>
    </ligand>
</feature>
<accession>A0ABV7RGC2</accession>
<dbReference type="Pfam" id="PF17848">
    <property type="entry name" value="Zn_ribbon_ACC"/>
    <property type="match status" value="1"/>
</dbReference>
<dbReference type="NCBIfam" id="TIGR00515">
    <property type="entry name" value="accD"/>
    <property type="match status" value="1"/>
</dbReference>
<evidence type="ECO:0000256" key="13">
    <source>
        <dbReference type="HAMAP-Rule" id="MF_01395"/>
    </source>
</evidence>
<keyword evidence="13" id="KW-0963">Cytoplasm</keyword>
<evidence type="ECO:0000256" key="7">
    <source>
        <dbReference type="ARBA" id="ARBA00022832"/>
    </source>
</evidence>